<name>A0ABN3MA78_9ACTN</name>
<comment type="caution">
    <text evidence="1">The sequence shown here is derived from an EMBL/GenBank/DDBJ whole genome shotgun (WGS) entry which is preliminary data.</text>
</comment>
<protein>
    <submittedName>
        <fullName evidence="1">Uncharacterized protein</fullName>
    </submittedName>
</protein>
<dbReference type="Proteomes" id="UP001501358">
    <property type="component" value="Unassembled WGS sequence"/>
</dbReference>
<reference evidence="1 2" key="1">
    <citation type="journal article" date="2019" name="Int. J. Syst. Evol. Microbiol.">
        <title>The Global Catalogue of Microorganisms (GCM) 10K type strain sequencing project: providing services to taxonomists for standard genome sequencing and annotation.</title>
        <authorList>
            <consortium name="The Broad Institute Genomics Platform"/>
            <consortium name="The Broad Institute Genome Sequencing Center for Infectious Disease"/>
            <person name="Wu L."/>
            <person name="Ma J."/>
        </authorList>
    </citation>
    <scope>NUCLEOTIDE SEQUENCE [LARGE SCALE GENOMIC DNA]</scope>
    <source>
        <strain evidence="1 2">JCM 6307</strain>
    </source>
</reference>
<organism evidence="1 2">
    <name type="scientific">Streptomyces thermolineatus</name>
    <dbReference type="NCBI Taxonomy" id="44033"/>
    <lineage>
        <taxon>Bacteria</taxon>
        <taxon>Bacillati</taxon>
        <taxon>Actinomycetota</taxon>
        <taxon>Actinomycetes</taxon>
        <taxon>Kitasatosporales</taxon>
        <taxon>Streptomycetaceae</taxon>
        <taxon>Streptomyces</taxon>
    </lineage>
</organism>
<sequence>MQGDSQENVAAANEAVREFVARRAGRSWSREDLEELDRLRRTYTQAVRAAQGMEPQPV</sequence>
<accession>A0ABN3MA78</accession>
<evidence type="ECO:0000313" key="1">
    <source>
        <dbReference type="EMBL" id="GAA2498255.1"/>
    </source>
</evidence>
<evidence type="ECO:0000313" key="2">
    <source>
        <dbReference type="Proteomes" id="UP001501358"/>
    </source>
</evidence>
<gene>
    <name evidence="1" type="ORF">GCM10010406_38520</name>
</gene>
<keyword evidence="2" id="KW-1185">Reference proteome</keyword>
<proteinExistence type="predicted"/>
<dbReference type="EMBL" id="BAAATA010000024">
    <property type="protein sequence ID" value="GAA2498255.1"/>
    <property type="molecule type" value="Genomic_DNA"/>
</dbReference>